<dbReference type="InterPro" id="IPR011009">
    <property type="entry name" value="Kinase-like_dom_sf"/>
</dbReference>
<evidence type="ECO:0000259" key="5">
    <source>
        <dbReference type="Pfam" id="PF03109"/>
    </source>
</evidence>
<keyword evidence="4" id="KW-0067">ATP-binding</keyword>
<dbReference type="InterPro" id="IPR034646">
    <property type="entry name" value="ADCK3_dom"/>
</dbReference>
<dbReference type="GO" id="GO:0016301">
    <property type="term" value="F:kinase activity"/>
    <property type="evidence" value="ECO:0007669"/>
    <property type="project" value="UniProtKB-KW"/>
</dbReference>
<dbReference type="InterPro" id="IPR004147">
    <property type="entry name" value="ABC1_dom"/>
</dbReference>
<evidence type="ECO:0000256" key="2">
    <source>
        <dbReference type="ARBA" id="ARBA00022679"/>
    </source>
</evidence>
<keyword evidence="2" id="KW-0808">Transferase</keyword>
<dbReference type="GO" id="GO:0016491">
    <property type="term" value="F:oxidoreductase activity"/>
    <property type="evidence" value="ECO:0007669"/>
    <property type="project" value="UniProtKB-KW"/>
</dbReference>
<keyword evidence="6" id="KW-0560">Oxidoreductase</keyword>
<sequence length="451" mass="48544">MDGADAPRTGKLARGAITGLAAARIGLATLGHRTRTATPAEQAAHEAALGRILFGALGQLRGSALKVSQLLAMHPQLLPEGVRNELARAHYQAPALSRAVVGRVFRQAFGQEPQALFTHFEPTAFAAASLGQVHRAELAGHGTVAVKVQYPGMAGTIASDMQLLRTALRALAHTDLPLPSGTVLDGVVAEIESTLRRELDYRHEAEQQQWFATHAAQPGVVIAQPILSHTRAQVLTQPFLPGQPLAQWLATQPAQALRDQAGQHLWDWTLHCMFGLGSIHADPHPGNFLFAADGTVGVLDFGCTRALSGPFRAQVRSAWSALLRPAAAPDRDAQVLAAYQALGLVSADLPLPTYRSACAPVLAPMQAWQLEPFTQPVFDFATKTPPPLTEPAHQRVLGRYLQQVPGEMPAFERTWMGLMHLLTLLGARVRTRHAHWLHTDASSVPTVESSP</sequence>
<feature type="domain" description="ABC1 atypical kinase-like" evidence="5">
    <location>
        <begin position="91"/>
        <end position="323"/>
    </location>
</feature>
<dbReference type="PANTHER" id="PTHR43851">
    <property type="match status" value="1"/>
</dbReference>
<evidence type="ECO:0000256" key="1">
    <source>
        <dbReference type="ARBA" id="ARBA00009670"/>
    </source>
</evidence>
<reference evidence="7" key="1">
    <citation type="journal article" date="2019" name="Int. J. Syst. Evol. Microbiol.">
        <title>The Global Catalogue of Microorganisms (GCM) 10K type strain sequencing project: providing services to taxonomists for standard genome sequencing and annotation.</title>
        <authorList>
            <consortium name="The Broad Institute Genomics Platform"/>
            <consortium name="The Broad Institute Genome Sequencing Center for Infectious Disease"/>
            <person name="Wu L."/>
            <person name="Ma J."/>
        </authorList>
    </citation>
    <scope>NUCLEOTIDE SEQUENCE [LARGE SCALE GENOMIC DNA]</scope>
    <source>
        <strain evidence="7">JCM 31890</strain>
    </source>
</reference>
<evidence type="ECO:0000256" key="3">
    <source>
        <dbReference type="ARBA" id="ARBA00022741"/>
    </source>
</evidence>
<dbReference type="Proteomes" id="UP001501788">
    <property type="component" value="Unassembled WGS sequence"/>
</dbReference>
<gene>
    <name evidence="6" type="ORF">GCM10023090_00440</name>
</gene>
<comment type="similarity">
    <text evidence="1">Belongs to the protein kinase superfamily. ADCK protein kinase family.</text>
</comment>
<keyword evidence="7" id="KW-1185">Reference proteome</keyword>
<dbReference type="RefSeq" id="WP_345059986.1">
    <property type="nucleotide sequence ID" value="NZ_BAABEX010000001.1"/>
</dbReference>
<protein>
    <submittedName>
        <fullName evidence="6">AarF/ABC1/UbiB kinase family protein</fullName>
    </submittedName>
</protein>
<dbReference type="EMBL" id="BAABEX010000001">
    <property type="protein sequence ID" value="GAA4417228.1"/>
    <property type="molecule type" value="Genomic_DNA"/>
</dbReference>
<evidence type="ECO:0000313" key="6">
    <source>
        <dbReference type="EMBL" id="GAA4417228.1"/>
    </source>
</evidence>
<name>A0ABP8KWU8_9BURK</name>
<dbReference type="Pfam" id="PF03109">
    <property type="entry name" value="ABC1"/>
    <property type="match status" value="1"/>
</dbReference>
<keyword evidence="3" id="KW-0547">Nucleotide-binding</keyword>
<evidence type="ECO:0000256" key="4">
    <source>
        <dbReference type="ARBA" id="ARBA00022840"/>
    </source>
</evidence>
<dbReference type="CDD" id="cd13970">
    <property type="entry name" value="ABC1_ADCK3"/>
    <property type="match status" value="1"/>
</dbReference>
<proteinExistence type="inferred from homology"/>
<dbReference type="PANTHER" id="PTHR43851:SF3">
    <property type="entry name" value="COENZYME Q8"/>
    <property type="match status" value="1"/>
</dbReference>
<dbReference type="InterPro" id="IPR051409">
    <property type="entry name" value="Atypical_kinase_ADCK"/>
</dbReference>
<accession>A0ABP8KWU8</accession>
<dbReference type="SUPFAM" id="SSF56112">
    <property type="entry name" value="Protein kinase-like (PK-like)"/>
    <property type="match status" value="1"/>
</dbReference>
<comment type="caution">
    <text evidence="6">The sequence shown here is derived from an EMBL/GenBank/DDBJ whole genome shotgun (WGS) entry which is preliminary data.</text>
</comment>
<evidence type="ECO:0000313" key="7">
    <source>
        <dbReference type="Proteomes" id="UP001501788"/>
    </source>
</evidence>
<keyword evidence="6" id="KW-0418">Kinase</keyword>
<organism evidence="6 7">
    <name type="scientific">Acidovorax lacteus</name>
    <dbReference type="NCBI Taxonomy" id="1924988"/>
    <lineage>
        <taxon>Bacteria</taxon>
        <taxon>Pseudomonadati</taxon>
        <taxon>Pseudomonadota</taxon>
        <taxon>Betaproteobacteria</taxon>
        <taxon>Burkholderiales</taxon>
        <taxon>Comamonadaceae</taxon>
        <taxon>Acidovorax</taxon>
    </lineage>
</organism>